<keyword evidence="6" id="KW-1185">Reference proteome</keyword>
<evidence type="ECO:0000256" key="3">
    <source>
        <dbReference type="SAM" id="MobiDB-lite"/>
    </source>
</evidence>
<evidence type="ECO:0000259" key="4">
    <source>
        <dbReference type="SMART" id="SM00563"/>
    </source>
</evidence>
<accession>A0ABP7DS92</accession>
<gene>
    <name evidence="5" type="ORF">GCM10022204_29300</name>
</gene>
<dbReference type="SUPFAM" id="SSF69593">
    <property type="entry name" value="Glycerol-3-phosphate (1)-acyltransferase"/>
    <property type="match status" value="1"/>
</dbReference>
<evidence type="ECO:0000256" key="1">
    <source>
        <dbReference type="ARBA" id="ARBA00022679"/>
    </source>
</evidence>
<evidence type="ECO:0000313" key="6">
    <source>
        <dbReference type="Proteomes" id="UP001500051"/>
    </source>
</evidence>
<comment type="caution">
    <text evidence="5">The sequence shown here is derived from an EMBL/GenBank/DDBJ whole genome shotgun (WGS) entry which is preliminary data.</text>
</comment>
<proteinExistence type="predicted"/>
<keyword evidence="1" id="KW-0808">Transferase</keyword>
<protein>
    <submittedName>
        <fullName evidence="5">Lysophospholipid acyltransferase family protein</fullName>
    </submittedName>
</protein>
<dbReference type="RefSeq" id="WP_344813130.1">
    <property type="nucleotide sequence ID" value="NZ_BAAAYX010000013.1"/>
</dbReference>
<dbReference type="PANTHER" id="PTHR10434">
    <property type="entry name" value="1-ACYL-SN-GLYCEROL-3-PHOSPHATE ACYLTRANSFERASE"/>
    <property type="match status" value="1"/>
</dbReference>
<dbReference type="PANTHER" id="PTHR10434:SF11">
    <property type="entry name" value="1-ACYL-SN-GLYCEROL-3-PHOSPHATE ACYLTRANSFERASE"/>
    <property type="match status" value="1"/>
</dbReference>
<name>A0ABP7DS92_9ACTN</name>
<dbReference type="Pfam" id="PF01553">
    <property type="entry name" value="Acyltransferase"/>
    <property type="match status" value="1"/>
</dbReference>
<dbReference type="EMBL" id="BAAAYX010000013">
    <property type="protein sequence ID" value="GAA3709192.1"/>
    <property type="molecule type" value="Genomic_DNA"/>
</dbReference>
<organism evidence="5 6">
    <name type="scientific">Microlunatus aurantiacus</name>
    <dbReference type="NCBI Taxonomy" id="446786"/>
    <lineage>
        <taxon>Bacteria</taxon>
        <taxon>Bacillati</taxon>
        <taxon>Actinomycetota</taxon>
        <taxon>Actinomycetes</taxon>
        <taxon>Propionibacteriales</taxon>
        <taxon>Propionibacteriaceae</taxon>
        <taxon>Microlunatus</taxon>
    </lineage>
</organism>
<feature type="domain" description="Phospholipid/glycerol acyltransferase" evidence="4">
    <location>
        <begin position="35"/>
        <end position="155"/>
    </location>
</feature>
<keyword evidence="2 5" id="KW-0012">Acyltransferase</keyword>
<dbReference type="SMART" id="SM00563">
    <property type="entry name" value="PlsC"/>
    <property type="match status" value="1"/>
</dbReference>
<dbReference type="Proteomes" id="UP001500051">
    <property type="component" value="Unassembled WGS sequence"/>
</dbReference>
<dbReference type="CDD" id="cd07989">
    <property type="entry name" value="LPLAT_AGPAT-like"/>
    <property type="match status" value="1"/>
</dbReference>
<feature type="region of interest" description="Disordered" evidence="3">
    <location>
        <begin position="247"/>
        <end position="277"/>
    </location>
</feature>
<dbReference type="InterPro" id="IPR002123">
    <property type="entry name" value="Plipid/glycerol_acylTrfase"/>
</dbReference>
<evidence type="ECO:0000256" key="2">
    <source>
        <dbReference type="ARBA" id="ARBA00023315"/>
    </source>
</evidence>
<sequence>MFYWIFKWSLFLPVVRLVWRPRVTGLENIPESGPAVVVCNHTSAVETFIVPAVISRRLTFPAKAELFAEGGGPFTRLVAWFLTVVGQVPMDRSGGRASAGSMDSVLQVLRNGELLAIFPEGTRSPDGRLYKGKTGVARLVLRARVPIIPIGIRDTRLQRTKRLRIPYYRRAKISIGKPIDFDRYASVAADRTVLRHVTDEIMAAVQQQSGQEYVDAYGASVKAALADGRQLPSAVVVARPGLGRPVPPVPSDPIAGTPLASAEPASDTTATVEDVTA</sequence>
<dbReference type="GO" id="GO:0016746">
    <property type="term" value="F:acyltransferase activity"/>
    <property type="evidence" value="ECO:0007669"/>
    <property type="project" value="UniProtKB-KW"/>
</dbReference>
<evidence type="ECO:0000313" key="5">
    <source>
        <dbReference type="EMBL" id="GAA3709192.1"/>
    </source>
</evidence>
<reference evidence="6" key="1">
    <citation type="journal article" date="2019" name="Int. J. Syst. Evol. Microbiol.">
        <title>The Global Catalogue of Microorganisms (GCM) 10K type strain sequencing project: providing services to taxonomists for standard genome sequencing and annotation.</title>
        <authorList>
            <consortium name="The Broad Institute Genomics Platform"/>
            <consortium name="The Broad Institute Genome Sequencing Center for Infectious Disease"/>
            <person name="Wu L."/>
            <person name="Ma J."/>
        </authorList>
    </citation>
    <scope>NUCLEOTIDE SEQUENCE [LARGE SCALE GENOMIC DNA]</scope>
    <source>
        <strain evidence="6">JCM 16548</strain>
    </source>
</reference>